<dbReference type="OrthoDB" id="293810at2759"/>
<sequence>MERLLIQQELINVHVIHLKIVMIVAKSHLNVNGYQMYVKILIVQQKIKLEIVIINGCAFRAANKCEKKTFCANYNMIEQLVVLILDVMLELKELIIYILVKTLQFQQLLQRIVELLQLMLIALLHFVNGVRNVVHKRFIKLKSMYKYLRKGYNNRTLFVWDSTKSLCSEATTGLTKIQCISYTFGTYSWNENSSQCEECSSSSYGNVIFVSMVLLNILL</sequence>
<dbReference type="Proteomes" id="UP000692954">
    <property type="component" value="Unassembled WGS sequence"/>
</dbReference>
<proteinExistence type="predicted"/>
<organism evidence="1 2">
    <name type="scientific">Paramecium sonneborni</name>
    <dbReference type="NCBI Taxonomy" id="65129"/>
    <lineage>
        <taxon>Eukaryota</taxon>
        <taxon>Sar</taxon>
        <taxon>Alveolata</taxon>
        <taxon>Ciliophora</taxon>
        <taxon>Intramacronucleata</taxon>
        <taxon>Oligohymenophorea</taxon>
        <taxon>Peniculida</taxon>
        <taxon>Parameciidae</taxon>
        <taxon>Paramecium</taxon>
    </lineage>
</organism>
<comment type="caution">
    <text evidence="1">The sequence shown here is derived from an EMBL/GenBank/DDBJ whole genome shotgun (WGS) entry which is preliminary data.</text>
</comment>
<evidence type="ECO:0000313" key="1">
    <source>
        <dbReference type="EMBL" id="CAD8046073.1"/>
    </source>
</evidence>
<accession>A0A8S1JTV4</accession>
<keyword evidence="2" id="KW-1185">Reference proteome</keyword>
<evidence type="ECO:0000313" key="2">
    <source>
        <dbReference type="Proteomes" id="UP000692954"/>
    </source>
</evidence>
<name>A0A8S1JTV4_9CILI</name>
<reference evidence="1" key="1">
    <citation type="submission" date="2021-01" db="EMBL/GenBank/DDBJ databases">
        <authorList>
            <consortium name="Genoscope - CEA"/>
            <person name="William W."/>
        </authorList>
    </citation>
    <scope>NUCLEOTIDE SEQUENCE</scope>
</reference>
<dbReference type="EMBL" id="CAJJDN010000001">
    <property type="protein sequence ID" value="CAD8046073.1"/>
    <property type="molecule type" value="Genomic_DNA"/>
</dbReference>
<gene>
    <name evidence="1" type="ORF">PSON_ATCC_30995.1.T0010428</name>
</gene>
<dbReference type="AlphaFoldDB" id="A0A8S1JTV4"/>
<protein>
    <submittedName>
        <fullName evidence="1">Uncharacterized protein</fullName>
    </submittedName>
</protein>